<proteinExistence type="predicted"/>
<sequence length="368" mass="39625">MKKFSAIAIALLVLGIFLPQSASAAVRSVELVERPHQLLDGKFVDDELATLLSPEGRLGSLVYTPTVIQTRWFIDGALVDEVADMADGYELANGDDGVGVEVATAWLAQLRLATAGGIITPIAYGNPDLRLAKRLAPSELSFYQKYGVQRVAFHLGRTITADKTVFKTPASKLSGPDRKNYTVNRQAISKLSTVVSAPELELFRARLAILLSSSINGPAANIFAQSAIDGVVQQQNKLRVNPGKYALTSKSGKVPLTLVNGFTAPVKINLIFRASNIRVNISDIRGITLDPQSRTQMAVPYTVVTSGTTQVNAVLTNTDGKWLGPSSKLALSMTLIDSRVAWFTTAAAVLLFIGAGAQTYRRIRKGRK</sequence>
<keyword evidence="1" id="KW-0472">Membrane</keyword>
<keyword evidence="1" id="KW-1133">Transmembrane helix</keyword>
<feature type="transmembrane region" description="Helical" evidence="1">
    <location>
        <begin position="340"/>
        <end position="360"/>
    </location>
</feature>
<evidence type="ECO:0000313" key="2">
    <source>
        <dbReference type="EMBL" id="CAB4582048.1"/>
    </source>
</evidence>
<gene>
    <name evidence="2" type="ORF">UFOPK1755_00590</name>
</gene>
<keyword evidence="1" id="KW-0812">Transmembrane</keyword>
<organism evidence="2">
    <name type="scientific">freshwater metagenome</name>
    <dbReference type="NCBI Taxonomy" id="449393"/>
    <lineage>
        <taxon>unclassified sequences</taxon>
        <taxon>metagenomes</taxon>
        <taxon>ecological metagenomes</taxon>
    </lineage>
</organism>
<reference evidence="2" key="1">
    <citation type="submission" date="2020-05" db="EMBL/GenBank/DDBJ databases">
        <authorList>
            <person name="Chiriac C."/>
            <person name="Salcher M."/>
            <person name="Ghai R."/>
            <person name="Kavagutti S V."/>
        </authorList>
    </citation>
    <scope>NUCLEOTIDE SEQUENCE</scope>
</reference>
<name>A0A6J6FBT9_9ZZZZ</name>
<evidence type="ECO:0000256" key="1">
    <source>
        <dbReference type="SAM" id="Phobius"/>
    </source>
</evidence>
<dbReference type="AlphaFoldDB" id="A0A6J6FBT9"/>
<dbReference type="EMBL" id="CAEZTX010000044">
    <property type="protein sequence ID" value="CAB4582048.1"/>
    <property type="molecule type" value="Genomic_DNA"/>
</dbReference>
<dbReference type="InterPro" id="IPR046112">
    <property type="entry name" value="DUF6049"/>
</dbReference>
<protein>
    <submittedName>
        <fullName evidence="2">Unannotated protein</fullName>
    </submittedName>
</protein>
<dbReference type="Pfam" id="PF19516">
    <property type="entry name" value="DUF6049"/>
    <property type="match status" value="1"/>
</dbReference>
<accession>A0A6J6FBT9</accession>